<dbReference type="InterPro" id="IPR043128">
    <property type="entry name" value="Rev_trsase/Diguanyl_cyclase"/>
</dbReference>
<feature type="domain" description="Integrase zinc-binding" evidence="2">
    <location>
        <begin position="275"/>
        <end position="333"/>
    </location>
</feature>
<dbReference type="Gene3D" id="1.10.340.70">
    <property type="match status" value="1"/>
</dbReference>
<dbReference type="Pfam" id="PF00078">
    <property type="entry name" value="RVT_1"/>
    <property type="match status" value="1"/>
</dbReference>
<dbReference type="InterPro" id="IPR041588">
    <property type="entry name" value="Integrase_H2C2"/>
</dbReference>
<feature type="domain" description="Reverse transcriptase" evidence="1">
    <location>
        <begin position="3"/>
        <end position="66"/>
    </location>
</feature>
<gene>
    <name evidence="3" type="ORF">MCOR_12666</name>
</gene>
<dbReference type="EMBL" id="CACVKT020002156">
    <property type="protein sequence ID" value="CAC5375778.1"/>
    <property type="molecule type" value="Genomic_DNA"/>
</dbReference>
<reference evidence="3 4" key="1">
    <citation type="submission" date="2020-06" db="EMBL/GenBank/DDBJ databases">
        <authorList>
            <person name="Li R."/>
            <person name="Bekaert M."/>
        </authorList>
    </citation>
    <scope>NUCLEOTIDE SEQUENCE [LARGE SCALE GENOMIC DNA]</scope>
    <source>
        <strain evidence="4">wild</strain>
    </source>
</reference>
<accession>A0A6J8AYN3</accession>
<dbReference type="AlphaFoldDB" id="A0A6J8AYN3"/>
<evidence type="ECO:0000313" key="4">
    <source>
        <dbReference type="Proteomes" id="UP000507470"/>
    </source>
</evidence>
<dbReference type="PANTHER" id="PTHR37984">
    <property type="entry name" value="PROTEIN CBG26694"/>
    <property type="match status" value="1"/>
</dbReference>
<dbReference type="Pfam" id="PF17921">
    <property type="entry name" value="Integrase_H2C2"/>
    <property type="match status" value="1"/>
</dbReference>
<proteinExistence type="predicted"/>
<sequence>METILAGLQWETCLVCIDDIIVFGKTLDDMLDNLREVFDRLKSAGLKLKAKKCTLGTTKVRFLGHIVSEEGISTDPDKIKVVKEWPTPTNITEVRSFLGLCGYYRKFIKNFAHIAKPLNKITEKETKFVWTSESQQSFDQLKGTQHKNADALSRIPCKQCGYHSGLEKETVSTETEDQHDTVNAITRFGDSNDEDDDNEHHDLSLKEIQKNDHDLKMVTEWVEIYERPDYKDISDKGFFIRSFWNQWNNLEVRDGLIFRRFEDPATKIVKMQAIIPLSERKKVLQFSHDDKCSAHLGIHKTLAKIRQSYYWPGLQNDVRTYINGCDKCAKRKSPQKSKRAPMFLVEDNGPLERIATDILGELPET</sequence>
<dbReference type="InterPro" id="IPR000477">
    <property type="entry name" value="RT_dom"/>
</dbReference>
<evidence type="ECO:0000259" key="1">
    <source>
        <dbReference type="Pfam" id="PF00078"/>
    </source>
</evidence>
<evidence type="ECO:0000313" key="3">
    <source>
        <dbReference type="EMBL" id="CAC5375778.1"/>
    </source>
</evidence>
<protein>
    <submittedName>
        <fullName evidence="3">Retrovirus-related Pol polyprotein from transposon 17.6</fullName>
    </submittedName>
</protein>
<name>A0A6J8AYN3_MYTCO</name>
<dbReference type="InterPro" id="IPR050951">
    <property type="entry name" value="Retrovirus_Pol_polyprotein"/>
</dbReference>
<dbReference type="OrthoDB" id="6120522at2759"/>
<dbReference type="Gene3D" id="3.30.70.270">
    <property type="match status" value="2"/>
</dbReference>
<keyword evidence="4" id="KW-1185">Reference proteome</keyword>
<dbReference type="PANTHER" id="PTHR37984:SF5">
    <property type="entry name" value="PROTEIN NYNRIN-LIKE"/>
    <property type="match status" value="1"/>
</dbReference>
<organism evidence="3 4">
    <name type="scientific">Mytilus coruscus</name>
    <name type="common">Sea mussel</name>
    <dbReference type="NCBI Taxonomy" id="42192"/>
    <lineage>
        <taxon>Eukaryota</taxon>
        <taxon>Metazoa</taxon>
        <taxon>Spiralia</taxon>
        <taxon>Lophotrochozoa</taxon>
        <taxon>Mollusca</taxon>
        <taxon>Bivalvia</taxon>
        <taxon>Autobranchia</taxon>
        <taxon>Pteriomorphia</taxon>
        <taxon>Mytilida</taxon>
        <taxon>Mytiloidea</taxon>
        <taxon>Mytilidae</taxon>
        <taxon>Mytilinae</taxon>
        <taxon>Mytilus</taxon>
    </lineage>
</organism>
<dbReference type="FunFam" id="1.10.340.70:FF:000001">
    <property type="entry name" value="Retrovirus-related Pol polyprotein from transposon gypsy-like Protein"/>
    <property type="match status" value="1"/>
</dbReference>
<dbReference type="Proteomes" id="UP000507470">
    <property type="component" value="Unassembled WGS sequence"/>
</dbReference>
<dbReference type="FunFam" id="3.30.70.270:FF:000020">
    <property type="entry name" value="Transposon Tf2-6 polyprotein-like Protein"/>
    <property type="match status" value="1"/>
</dbReference>
<dbReference type="SUPFAM" id="SSF56672">
    <property type="entry name" value="DNA/RNA polymerases"/>
    <property type="match status" value="1"/>
</dbReference>
<dbReference type="InterPro" id="IPR043502">
    <property type="entry name" value="DNA/RNA_pol_sf"/>
</dbReference>
<evidence type="ECO:0000259" key="2">
    <source>
        <dbReference type="Pfam" id="PF17921"/>
    </source>
</evidence>